<reference evidence="1" key="1">
    <citation type="submission" date="2019-01" db="EMBL/GenBank/DDBJ databases">
        <title>Colletotrichum abscissum LGMF1257.</title>
        <authorList>
            <person name="Baroncelli R."/>
        </authorList>
    </citation>
    <scope>NUCLEOTIDE SEQUENCE</scope>
    <source>
        <strain evidence="1">Ca142</strain>
    </source>
</reference>
<organism evidence="1 2">
    <name type="scientific">Colletotrichum abscissum</name>
    <dbReference type="NCBI Taxonomy" id="1671311"/>
    <lineage>
        <taxon>Eukaryota</taxon>
        <taxon>Fungi</taxon>
        <taxon>Dikarya</taxon>
        <taxon>Ascomycota</taxon>
        <taxon>Pezizomycotina</taxon>
        <taxon>Sordariomycetes</taxon>
        <taxon>Hypocreomycetidae</taxon>
        <taxon>Glomerellales</taxon>
        <taxon>Glomerellaceae</taxon>
        <taxon>Colletotrichum</taxon>
        <taxon>Colletotrichum acutatum species complex</taxon>
    </lineage>
</organism>
<evidence type="ECO:0000313" key="1">
    <source>
        <dbReference type="EMBL" id="KAI3539798.1"/>
    </source>
</evidence>
<sequence length="59" mass="6456">MLPFHHATRLLLPPSLVRISARGSFWTTWPAPAVPSTYLGVTLTAKWVALPPMLDATLS</sequence>
<comment type="caution">
    <text evidence="1">The sequence shown here is derived from an EMBL/GenBank/DDBJ whole genome shotgun (WGS) entry which is preliminary data.</text>
</comment>
<proteinExistence type="predicted"/>
<evidence type="ECO:0000313" key="2">
    <source>
        <dbReference type="Proteomes" id="UP001056436"/>
    </source>
</evidence>
<dbReference type="AlphaFoldDB" id="A0A9Q0AYW2"/>
<dbReference type="EMBL" id="SDAQ01000095">
    <property type="protein sequence ID" value="KAI3539798.1"/>
    <property type="molecule type" value="Genomic_DNA"/>
</dbReference>
<dbReference type="Proteomes" id="UP001056436">
    <property type="component" value="Unassembled WGS sequence"/>
</dbReference>
<keyword evidence="2" id="KW-1185">Reference proteome</keyword>
<accession>A0A9Q0AYW2</accession>
<gene>
    <name evidence="1" type="ORF">CABS02_11254</name>
</gene>
<name>A0A9Q0AYW2_9PEZI</name>
<protein>
    <submittedName>
        <fullName evidence="1">Uncharacterized protein</fullName>
    </submittedName>
</protein>